<dbReference type="Pfam" id="PF13690">
    <property type="entry name" value="CheX"/>
    <property type="match status" value="1"/>
</dbReference>
<dbReference type="EMBL" id="UOGK01000122">
    <property type="protein sequence ID" value="VAX37827.1"/>
    <property type="molecule type" value="Genomic_DNA"/>
</dbReference>
<keyword evidence="1" id="KW-0145">Chemotaxis</keyword>
<accession>A0A3B1E511</accession>
<evidence type="ECO:0000313" key="3">
    <source>
        <dbReference type="EMBL" id="VAX37827.1"/>
    </source>
</evidence>
<protein>
    <recommendedName>
        <fullName evidence="2">Chemotaxis phosphatase CheX-like domain-containing protein</fullName>
    </recommendedName>
</protein>
<dbReference type="Gene3D" id="3.40.1550.10">
    <property type="entry name" value="CheC-like"/>
    <property type="match status" value="1"/>
</dbReference>
<dbReference type="GO" id="GO:0006935">
    <property type="term" value="P:chemotaxis"/>
    <property type="evidence" value="ECO:0007669"/>
    <property type="project" value="UniProtKB-KW"/>
</dbReference>
<evidence type="ECO:0000256" key="1">
    <source>
        <dbReference type="ARBA" id="ARBA00022500"/>
    </source>
</evidence>
<sequence length="155" mass="16556">MTDITTDRLAEMVTDALERTCFMVSDPSDPSSVAEQGYELSHCAKIAYSGPAAGFVYVVASDGFLEELASSLLGCEPEDIDLDVEGRDAVKELANIMGGSVTLELGGDNCEYRLGLPEETSPVEYTNGNECYIESTYGALRVYWSPSANATSNAA</sequence>
<proteinExistence type="predicted"/>
<evidence type="ECO:0000259" key="2">
    <source>
        <dbReference type="Pfam" id="PF13690"/>
    </source>
</evidence>
<dbReference type="AlphaFoldDB" id="A0A3B1E511"/>
<dbReference type="InterPro" id="IPR028976">
    <property type="entry name" value="CheC-like_sf"/>
</dbReference>
<gene>
    <name evidence="3" type="ORF">MNBD_PLANCTO03-1840</name>
</gene>
<name>A0A3B1E511_9ZZZZ</name>
<feature type="domain" description="Chemotaxis phosphatase CheX-like" evidence="2">
    <location>
        <begin position="43"/>
        <end position="118"/>
    </location>
</feature>
<dbReference type="SUPFAM" id="SSF103039">
    <property type="entry name" value="CheC-like"/>
    <property type="match status" value="1"/>
</dbReference>
<organism evidence="3">
    <name type="scientific">hydrothermal vent metagenome</name>
    <dbReference type="NCBI Taxonomy" id="652676"/>
    <lineage>
        <taxon>unclassified sequences</taxon>
        <taxon>metagenomes</taxon>
        <taxon>ecological metagenomes</taxon>
    </lineage>
</organism>
<reference evidence="3" key="1">
    <citation type="submission" date="2018-06" db="EMBL/GenBank/DDBJ databases">
        <authorList>
            <person name="Zhirakovskaya E."/>
        </authorList>
    </citation>
    <scope>NUCLEOTIDE SEQUENCE</scope>
</reference>
<dbReference type="InterPro" id="IPR028051">
    <property type="entry name" value="CheX-like_dom"/>
</dbReference>